<gene>
    <name evidence="1" type="ORF">D7V64_04680</name>
</gene>
<protein>
    <submittedName>
        <fullName evidence="1">Pyridoxamine 5'-phosphate oxidase family protein</fullName>
    </submittedName>
</protein>
<proteinExistence type="predicted"/>
<dbReference type="Proteomes" id="UP000281084">
    <property type="component" value="Unassembled WGS sequence"/>
</dbReference>
<evidence type="ECO:0000313" key="2">
    <source>
        <dbReference type="Proteomes" id="UP000281084"/>
    </source>
</evidence>
<evidence type="ECO:0000313" key="1">
    <source>
        <dbReference type="EMBL" id="RKG54243.1"/>
    </source>
</evidence>
<organism evidence="1 2">
    <name type="scientific">Acinetobacter cumulans</name>
    <dbReference type="NCBI Taxonomy" id="2136182"/>
    <lineage>
        <taxon>Bacteria</taxon>
        <taxon>Pseudomonadati</taxon>
        <taxon>Pseudomonadota</taxon>
        <taxon>Gammaproteobacteria</taxon>
        <taxon>Moraxellales</taxon>
        <taxon>Moraxellaceae</taxon>
        <taxon>Acinetobacter</taxon>
    </lineage>
</organism>
<dbReference type="RefSeq" id="WP_120366968.1">
    <property type="nucleotide sequence ID" value="NZ_RAXZ01000004.1"/>
</dbReference>
<dbReference type="EMBL" id="RAXZ01000004">
    <property type="protein sequence ID" value="RKG54243.1"/>
    <property type="molecule type" value="Genomic_DNA"/>
</dbReference>
<dbReference type="SUPFAM" id="SSF50475">
    <property type="entry name" value="FMN-binding split barrel"/>
    <property type="match status" value="1"/>
</dbReference>
<name>A0A3A8GMI8_9GAMM</name>
<sequence length="159" mass="18339">MNPQTWQKIRTVFSNAQRAAMHCSIASVDVAMQPNITPIGTLFLHETEFSGFFFDSYAESLGQNLAVNPKACIQAINSSKLFWLSSLLKGQFLDYPGVRLYVTIGEKRSATTEELHLVQQRIRMLKWTKGSKLIWNDFNQVRDFQVHAHKWVEYPKMMP</sequence>
<dbReference type="AlphaFoldDB" id="A0A3A8GMI8"/>
<comment type="caution">
    <text evidence="1">The sequence shown here is derived from an EMBL/GenBank/DDBJ whole genome shotgun (WGS) entry which is preliminary data.</text>
</comment>
<accession>A0A3A8GMI8</accession>
<reference evidence="1 2" key="1">
    <citation type="submission" date="2018-09" db="EMBL/GenBank/DDBJ databases">
        <title>The draft genome of Acinetobacter spp. strains.</title>
        <authorList>
            <person name="Qin J."/>
            <person name="Feng Y."/>
            <person name="Zong Z."/>
        </authorList>
    </citation>
    <scope>NUCLEOTIDE SEQUENCE [LARGE SCALE GENOMIC DNA]</scope>
    <source>
        <strain evidence="1 2">WCHAc060002</strain>
    </source>
</reference>